<dbReference type="STRING" id="1244108.SAMN05444004_101482"/>
<evidence type="ECO:0000256" key="1">
    <source>
        <dbReference type="SAM" id="SignalP"/>
    </source>
</evidence>
<dbReference type="AlphaFoldDB" id="A0A1H3K005"/>
<sequence>MIAPPALTIVLIALAGAAGAETRCMTPPYVPEGEKGHEIAAMISAIDPLREGFPDLFMAFDTVGPEVCLVDGAVEVRGYLDSESGRIVISADTERDGRVVILLHEMRHLLQRERGYCPSNEVSMEEAARAVLAYEADAMASTTAAAWELHAMGMPGPWNWLSVEWTRYSDIADAYAKVRTGGDQRVAMEAAFAAWYGSDWRVHRYWRASSMDYLDREEAGHLLRSYDSLPEDHFANLCTMPDGSAYTCDVPPPPDR</sequence>
<feature type="chain" id="PRO_5011650490" description="DUF6782 domain-containing protein" evidence="1">
    <location>
        <begin position="21"/>
        <end position="256"/>
    </location>
</feature>
<evidence type="ECO:0000313" key="4">
    <source>
        <dbReference type="Proteomes" id="UP000198914"/>
    </source>
</evidence>
<proteinExistence type="predicted"/>
<dbReference type="RefSeq" id="WP_092641712.1">
    <property type="nucleotide sequence ID" value="NZ_FNPX01000001.1"/>
</dbReference>
<organism evidence="3 4">
    <name type="scientific">Jannaschia faecimaris</name>
    <dbReference type="NCBI Taxonomy" id="1244108"/>
    <lineage>
        <taxon>Bacteria</taxon>
        <taxon>Pseudomonadati</taxon>
        <taxon>Pseudomonadota</taxon>
        <taxon>Alphaproteobacteria</taxon>
        <taxon>Rhodobacterales</taxon>
        <taxon>Roseobacteraceae</taxon>
        <taxon>Jannaschia</taxon>
    </lineage>
</organism>
<feature type="domain" description="DUF6782" evidence="2">
    <location>
        <begin position="20"/>
        <end position="248"/>
    </location>
</feature>
<keyword evidence="1" id="KW-0732">Signal</keyword>
<evidence type="ECO:0000313" key="3">
    <source>
        <dbReference type="EMBL" id="SDY45506.1"/>
    </source>
</evidence>
<keyword evidence="4" id="KW-1185">Reference proteome</keyword>
<dbReference type="InterPro" id="IPR046709">
    <property type="entry name" value="DUF6782"/>
</dbReference>
<evidence type="ECO:0000259" key="2">
    <source>
        <dbReference type="Pfam" id="PF20573"/>
    </source>
</evidence>
<feature type="signal peptide" evidence="1">
    <location>
        <begin position="1"/>
        <end position="20"/>
    </location>
</feature>
<gene>
    <name evidence="3" type="ORF">SAMN05444004_101482</name>
</gene>
<protein>
    <recommendedName>
        <fullName evidence="2">DUF6782 domain-containing protein</fullName>
    </recommendedName>
</protein>
<dbReference type="OrthoDB" id="7834193at2"/>
<dbReference type="EMBL" id="FNPX01000001">
    <property type="protein sequence ID" value="SDY45506.1"/>
    <property type="molecule type" value="Genomic_DNA"/>
</dbReference>
<dbReference type="Pfam" id="PF20573">
    <property type="entry name" value="DUF6782"/>
    <property type="match status" value="1"/>
</dbReference>
<accession>A0A1H3K005</accession>
<dbReference type="Proteomes" id="UP000198914">
    <property type="component" value="Unassembled WGS sequence"/>
</dbReference>
<name>A0A1H3K005_9RHOB</name>
<reference evidence="4" key="1">
    <citation type="submission" date="2016-10" db="EMBL/GenBank/DDBJ databases">
        <authorList>
            <person name="Varghese N."/>
            <person name="Submissions S."/>
        </authorList>
    </citation>
    <scope>NUCLEOTIDE SEQUENCE [LARGE SCALE GENOMIC DNA]</scope>
    <source>
        <strain evidence="4">DSM 100420</strain>
    </source>
</reference>